<dbReference type="PANTHER" id="PTHR11675:SF119">
    <property type="entry name" value="POLYPEPTIDE N-ACETYLGALACTOSAMINYLTRANSFERASE 2"/>
    <property type="match status" value="1"/>
</dbReference>
<feature type="compositionally biased region" description="Gly residues" evidence="2">
    <location>
        <begin position="272"/>
        <end position="283"/>
    </location>
</feature>
<accession>A0ABM1A6R0</accession>
<feature type="compositionally biased region" description="Polar residues" evidence="2">
    <location>
        <begin position="313"/>
        <end position="324"/>
    </location>
</feature>
<dbReference type="InterPro" id="IPR001173">
    <property type="entry name" value="Glyco_trans_2-like"/>
</dbReference>
<dbReference type="Gene3D" id="3.90.550.10">
    <property type="entry name" value="Spore Coat Polysaccharide Biosynthesis Protein SpsA, Chain A"/>
    <property type="match status" value="1"/>
</dbReference>
<feature type="compositionally biased region" description="Polar residues" evidence="2">
    <location>
        <begin position="244"/>
        <end position="260"/>
    </location>
</feature>
<feature type="region of interest" description="Disordered" evidence="2">
    <location>
        <begin position="498"/>
        <end position="517"/>
    </location>
</feature>
<evidence type="ECO:0000313" key="5">
    <source>
        <dbReference type="RefSeq" id="XP_012941908.1"/>
    </source>
</evidence>
<dbReference type="PANTHER" id="PTHR11675">
    <property type="entry name" value="N-ACETYLGALACTOSAMINYLTRANSFERASE"/>
    <property type="match status" value="1"/>
</dbReference>
<gene>
    <name evidence="5" type="primary">LOC101864344</name>
</gene>
<feature type="region of interest" description="Disordered" evidence="2">
    <location>
        <begin position="217"/>
        <end position="287"/>
    </location>
</feature>
<keyword evidence="4" id="KW-1185">Reference proteome</keyword>
<feature type="compositionally biased region" description="Basic and acidic residues" evidence="2">
    <location>
        <begin position="93"/>
        <end position="111"/>
    </location>
</feature>
<dbReference type="RefSeq" id="XP_012941908.1">
    <property type="nucleotide sequence ID" value="XM_013086454.2"/>
</dbReference>
<dbReference type="Proteomes" id="UP000694888">
    <property type="component" value="Unplaced"/>
</dbReference>
<feature type="compositionally biased region" description="Basic and acidic residues" evidence="2">
    <location>
        <begin position="426"/>
        <end position="437"/>
    </location>
</feature>
<name>A0ABM1A6R0_APLCA</name>
<keyword evidence="1" id="KW-1015">Disulfide bond</keyword>
<dbReference type="Pfam" id="PF00535">
    <property type="entry name" value="Glycos_transf_2"/>
    <property type="match status" value="1"/>
</dbReference>
<organism evidence="4 5">
    <name type="scientific">Aplysia californica</name>
    <name type="common">California sea hare</name>
    <dbReference type="NCBI Taxonomy" id="6500"/>
    <lineage>
        <taxon>Eukaryota</taxon>
        <taxon>Metazoa</taxon>
        <taxon>Spiralia</taxon>
        <taxon>Lophotrochozoa</taxon>
        <taxon>Mollusca</taxon>
        <taxon>Gastropoda</taxon>
        <taxon>Heterobranchia</taxon>
        <taxon>Euthyneura</taxon>
        <taxon>Tectipleura</taxon>
        <taxon>Aplysiida</taxon>
        <taxon>Aplysioidea</taxon>
        <taxon>Aplysiidae</taxon>
        <taxon>Aplysia</taxon>
    </lineage>
</organism>
<feature type="region of interest" description="Disordered" evidence="2">
    <location>
        <begin position="93"/>
        <end position="129"/>
    </location>
</feature>
<dbReference type="GeneID" id="101864344"/>
<feature type="domain" description="Glycosyltransferase 2-like" evidence="3">
    <location>
        <begin position="566"/>
        <end position="679"/>
    </location>
</feature>
<evidence type="ECO:0000313" key="4">
    <source>
        <dbReference type="Proteomes" id="UP000694888"/>
    </source>
</evidence>
<sequence>MPHPPSLPAHRVWGMGVKLWLLCVIRKCRTLTTALVFLCLWICLITVINTVSDGGRPTVAISDARNNFLRPDDLSRSAASVLRLSPTNKEWERDSLSLGRNDARSGPRNELRFPPPGGEARWVPGPDARDQDTSAVLENGIIGGRRIQGIKAGEMEGLESLSARSERDEQDGEPSVAAAAGVSTPAQIDTHDTSEMAIAGTARELSQDLGDLRSNWTPKMGQNPPELNIPGQGLKAARQESQQDRFVSSRARNSFLSSLTEPRKPGSEGEETGTGSGTYGLLGRGKSIGKRLSPAGAELHNRQTALYDRGSDQAINTLFNSDEPSTTRENEAGERTRKSQTRFTASSNQYPTSPLANLDKTSRTQTLKDQGRKSNLERGIAMQMDVPKRNTGFSPTATIDQIGEPAARQMWLGVKYPAQTYSFPGVEKDKSNGEGERSAPSLSSHAKARNESTSAVGVSTPRKSSDIGDQQGRAINPAFIKPPVSGALDWLSASGPSNSLLSGPGRDVQQADTSGHKRLKNDGFDLYSYNVTASDWLSLSREIPDTRPPGCPAAAAYNQTGQLRASVVICFHNEALSVLLRTVHSVLGRTPGPLLDRLILVDDFSDTDDLQSELDDRLRDLDPRILLTRTSKREGLVRSRLIGSNLATSEVLVFLDAHCECNTDWLEPLLAQIAQGHDQV</sequence>
<feature type="region of interest" description="Disordered" evidence="2">
    <location>
        <begin position="423"/>
        <end position="470"/>
    </location>
</feature>
<feature type="region of interest" description="Disordered" evidence="2">
    <location>
        <begin position="160"/>
        <end position="182"/>
    </location>
</feature>
<feature type="region of interest" description="Disordered" evidence="2">
    <location>
        <begin position="306"/>
        <end position="379"/>
    </location>
</feature>
<dbReference type="InterPro" id="IPR029044">
    <property type="entry name" value="Nucleotide-diphossugar_trans"/>
</dbReference>
<evidence type="ECO:0000256" key="2">
    <source>
        <dbReference type="SAM" id="MobiDB-lite"/>
    </source>
</evidence>
<proteinExistence type="predicted"/>
<protein>
    <submittedName>
        <fullName evidence="5">Polypeptide N-acetylgalactosaminyltransferase 5-like</fullName>
    </submittedName>
</protein>
<evidence type="ECO:0000259" key="3">
    <source>
        <dbReference type="Pfam" id="PF00535"/>
    </source>
</evidence>
<reference evidence="5" key="1">
    <citation type="submission" date="2025-08" db="UniProtKB">
        <authorList>
            <consortium name="RefSeq"/>
        </authorList>
    </citation>
    <scope>IDENTIFICATION</scope>
</reference>
<evidence type="ECO:0000256" key="1">
    <source>
        <dbReference type="ARBA" id="ARBA00023157"/>
    </source>
</evidence>
<feature type="compositionally biased region" description="Polar residues" evidence="2">
    <location>
        <begin position="341"/>
        <end position="355"/>
    </location>
</feature>
<dbReference type="SUPFAM" id="SSF53448">
    <property type="entry name" value="Nucleotide-diphospho-sugar transferases"/>
    <property type="match status" value="1"/>
</dbReference>
<feature type="compositionally biased region" description="Basic and acidic residues" evidence="2">
    <location>
        <begin position="325"/>
        <end position="337"/>
    </location>
</feature>